<evidence type="ECO:0000256" key="1">
    <source>
        <dbReference type="SAM" id="MobiDB-lite"/>
    </source>
</evidence>
<organism evidence="2 3">
    <name type="scientific">Rhamnella rubrinervis</name>
    <dbReference type="NCBI Taxonomy" id="2594499"/>
    <lineage>
        <taxon>Eukaryota</taxon>
        <taxon>Viridiplantae</taxon>
        <taxon>Streptophyta</taxon>
        <taxon>Embryophyta</taxon>
        <taxon>Tracheophyta</taxon>
        <taxon>Spermatophyta</taxon>
        <taxon>Magnoliopsida</taxon>
        <taxon>eudicotyledons</taxon>
        <taxon>Gunneridae</taxon>
        <taxon>Pentapetalae</taxon>
        <taxon>rosids</taxon>
        <taxon>fabids</taxon>
        <taxon>Rosales</taxon>
        <taxon>Rhamnaceae</taxon>
        <taxon>rhamnoid group</taxon>
        <taxon>Rhamneae</taxon>
        <taxon>Rhamnella</taxon>
    </lineage>
</organism>
<dbReference type="Proteomes" id="UP000796880">
    <property type="component" value="Unassembled WGS sequence"/>
</dbReference>
<accession>A0A8K0HS22</accession>
<feature type="compositionally biased region" description="Basic and acidic residues" evidence="1">
    <location>
        <begin position="1"/>
        <end position="11"/>
    </location>
</feature>
<gene>
    <name evidence="2" type="ORF">FNV43_RR01755</name>
</gene>
<dbReference type="AlphaFoldDB" id="A0A8K0HS22"/>
<evidence type="ECO:0000313" key="3">
    <source>
        <dbReference type="Proteomes" id="UP000796880"/>
    </source>
</evidence>
<comment type="caution">
    <text evidence="2">The sequence shown here is derived from an EMBL/GenBank/DDBJ whole genome shotgun (WGS) entry which is preliminary data.</text>
</comment>
<dbReference type="PANTHER" id="PTHR12695:SF2">
    <property type="entry name" value="GENERAL TRANSCRIPTION FACTOR IIH SUBUNIT 2-RELATED"/>
    <property type="match status" value="1"/>
</dbReference>
<name>A0A8K0HS22_9ROSA</name>
<protein>
    <submittedName>
        <fullName evidence="2">Uncharacterized protein</fullName>
    </submittedName>
</protein>
<dbReference type="PANTHER" id="PTHR12695">
    <property type="entry name" value="GENERAL TRANSCRIPTION FACTOR IIH SUBUNIT 2"/>
    <property type="match status" value="1"/>
</dbReference>
<dbReference type="EMBL" id="VOIH02000001">
    <property type="protein sequence ID" value="KAF3457098.1"/>
    <property type="molecule type" value="Genomic_DNA"/>
</dbReference>
<proteinExistence type="predicted"/>
<keyword evidence="3" id="KW-1185">Reference proteome</keyword>
<feature type="region of interest" description="Disordered" evidence="1">
    <location>
        <begin position="1"/>
        <end position="25"/>
    </location>
</feature>
<dbReference type="OrthoDB" id="284275at2759"/>
<dbReference type="InterPro" id="IPR013083">
    <property type="entry name" value="Znf_RING/FYVE/PHD"/>
</dbReference>
<reference evidence="2" key="1">
    <citation type="submission" date="2020-03" db="EMBL/GenBank/DDBJ databases">
        <title>A high-quality chromosome-level genome assembly of a woody plant with both climbing and erect habits, Rhamnella rubrinervis.</title>
        <authorList>
            <person name="Lu Z."/>
            <person name="Yang Y."/>
            <person name="Zhu X."/>
            <person name="Sun Y."/>
        </authorList>
    </citation>
    <scope>NUCLEOTIDE SEQUENCE</scope>
    <source>
        <strain evidence="2">BYM</strain>
        <tissue evidence="2">Leaf</tissue>
    </source>
</reference>
<dbReference type="GO" id="GO:0006289">
    <property type="term" value="P:nucleotide-excision repair"/>
    <property type="evidence" value="ECO:0007669"/>
    <property type="project" value="TreeGrafter"/>
</dbReference>
<evidence type="ECO:0000313" key="2">
    <source>
        <dbReference type="EMBL" id="KAF3457098.1"/>
    </source>
</evidence>
<feature type="compositionally biased region" description="Acidic residues" evidence="1">
    <location>
        <begin position="12"/>
        <end position="21"/>
    </location>
</feature>
<dbReference type="GO" id="GO:0006357">
    <property type="term" value="P:regulation of transcription by RNA polymerase II"/>
    <property type="evidence" value="ECO:0007669"/>
    <property type="project" value="TreeGrafter"/>
</dbReference>
<dbReference type="Gene3D" id="3.30.40.10">
    <property type="entry name" value="Zinc/RING finger domain, C3HC4 (zinc finger)"/>
    <property type="match status" value="1"/>
</dbReference>
<sequence length="206" mass="22805">MENGEKRRLNGGEDDDDEDEGNGSGLEAWERTYADERSLSHVKALMGKLECSGDSSLRNCLDLVHGHRNQIPSYDSHFKELILKHAPPPPAIADFAISNLVKMGFPQRAAEGSVAMWVDTHFFTPFSQILSSSVPVVPFDEVSLSLLNDPHLKLPKACFGCQQSLLISGNKPGHRVSCLKCKQRFCAWTVTFIFMRACTTALVVKV</sequence>
<dbReference type="GO" id="GO:0005675">
    <property type="term" value="C:transcription factor TFIIH holo complex"/>
    <property type="evidence" value="ECO:0007669"/>
    <property type="project" value="TreeGrafter"/>
</dbReference>